<reference evidence="4" key="2">
    <citation type="submission" date="2020-09" db="EMBL/GenBank/DDBJ databases">
        <authorList>
            <person name="Sun Q."/>
            <person name="Zhou Y."/>
        </authorList>
    </citation>
    <scope>NUCLEOTIDE SEQUENCE</scope>
    <source>
        <strain evidence="4">CGMCC 1.10998</strain>
    </source>
</reference>
<gene>
    <name evidence="4" type="ORF">GCM10011396_13830</name>
</gene>
<dbReference type="PANTHER" id="PTHR45138">
    <property type="entry name" value="REGULATORY COMPONENTS OF SENSORY TRANSDUCTION SYSTEM"/>
    <property type="match status" value="1"/>
</dbReference>
<dbReference type="SUPFAM" id="SSF55073">
    <property type="entry name" value="Nucleotide cyclase"/>
    <property type="match status" value="1"/>
</dbReference>
<organism evidence="4 5">
    <name type="scientific">Undibacterium terreum</name>
    <dbReference type="NCBI Taxonomy" id="1224302"/>
    <lineage>
        <taxon>Bacteria</taxon>
        <taxon>Pseudomonadati</taxon>
        <taxon>Pseudomonadota</taxon>
        <taxon>Betaproteobacteria</taxon>
        <taxon>Burkholderiales</taxon>
        <taxon>Oxalobacteraceae</taxon>
        <taxon>Undibacterium</taxon>
    </lineage>
</organism>
<comment type="caution">
    <text evidence="4">The sequence shown here is derived from an EMBL/GenBank/DDBJ whole genome shotgun (WGS) entry which is preliminary data.</text>
</comment>
<dbReference type="PROSITE" id="PS50887">
    <property type="entry name" value="GGDEF"/>
    <property type="match status" value="1"/>
</dbReference>
<name>A0A916XEH5_9BURK</name>
<protein>
    <recommendedName>
        <fullName evidence="1">diguanylate cyclase</fullName>
        <ecNumber evidence="1">2.7.7.65</ecNumber>
    </recommendedName>
</protein>
<dbReference type="GO" id="GO:0052621">
    <property type="term" value="F:diguanylate cyclase activity"/>
    <property type="evidence" value="ECO:0007669"/>
    <property type="project" value="UniProtKB-EC"/>
</dbReference>
<evidence type="ECO:0000313" key="5">
    <source>
        <dbReference type="Proteomes" id="UP000637423"/>
    </source>
</evidence>
<dbReference type="PANTHER" id="PTHR45138:SF9">
    <property type="entry name" value="DIGUANYLATE CYCLASE DGCM-RELATED"/>
    <property type="match status" value="1"/>
</dbReference>
<dbReference type="InterPro" id="IPR043128">
    <property type="entry name" value="Rev_trsase/Diguanyl_cyclase"/>
</dbReference>
<evidence type="ECO:0000256" key="2">
    <source>
        <dbReference type="ARBA" id="ARBA00034247"/>
    </source>
</evidence>
<dbReference type="InterPro" id="IPR000160">
    <property type="entry name" value="GGDEF_dom"/>
</dbReference>
<dbReference type="NCBIfam" id="TIGR00254">
    <property type="entry name" value="GGDEF"/>
    <property type="match status" value="1"/>
</dbReference>
<dbReference type="EC" id="2.7.7.65" evidence="1"/>
<reference evidence="4" key="1">
    <citation type="journal article" date="2014" name="Int. J. Syst. Evol. Microbiol.">
        <title>Complete genome sequence of Corynebacterium casei LMG S-19264T (=DSM 44701T), isolated from a smear-ripened cheese.</title>
        <authorList>
            <consortium name="US DOE Joint Genome Institute (JGI-PGF)"/>
            <person name="Walter F."/>
            <person name="Albersmeier A."/>
            <person name="Kalinowski J."/>
            <person name="Ruckert C."/>
        </authorList>
    </citation>
    <scope>NUCLEOTIDE SEQUENCE</scope>
    <source>
        <strain evidence="4">CGMCC 1.10998</strain>
    </source>
</reference>
<dbReference type="EMBL" id="BMED01000001">
    <property type="protein sequence ID" value="GGC68002.1"/>
    <property type="molecule type" value="Genomic_DNA"/>
</dbReference>
<evidence type="ECO:0000259" key="3">
    <source>
        <dbReference type="PROSITE" id="PS50887"/>
    </source>
</evidence>
<dbReference type="FunFam" id="3.30.70.270:FF:000001">
    <property type="entry name" value="Diguanylate cyclase domain protein"/>
    <property type="match status" value="1"/>
</dbReference>
<evidence type="ECO:0000313" key="4">
    <source>
        <dbReference type="EMBL" id="GGC68002.1"/>
    </source>
</evidence>
<comment type="catalytic activity">
    <reaction evidence="2">
        <text>2 GTP = 3',3'-c-di-GMP + 2 diphosphate</text>
        <dbReference type="Rhea" id="RHEA:24898"/>
        <dbReference type="ChEBI" id="CHEBI:33019"/>
        <dbReference type="ChEBI" id="CHEBI:37565"/>
        <dbReference type="ChEBI" id="CHEBI:58805"/>
        <dbReference type="EC" id="2.7.7.65"/>
    </reaction>
</comment>
<proteinExistence type="predicted"/>
<accession>A0A916XEH5</accession>
<dbReference type="Proteomes" id="UP000637423">
    <property type="component" value="Unassembled WGS sequence"/>
</dbReference>
<sequence length="297" mass="32900">MDNLLDNMRDALDLVEYGIVLLDEDLRARFINRSFRKMWALPDYVRGETYTFESLIQHASQTGAYPIAPQHLDSYIADRVAQVKSGHDGPRLLSLSDDRVLKFECVPLPRGGSMLTYADQSDLIHAVEKLEEIIHIDDLTKLNNRRFLNTCGETEVARSKRYSHPLSVVVINLDQFKKIDADYGRDAGDKVLCAVADCCREATRNTDVIGRLGGDEFALILPATTLAAAMVVAEKTRRKIAAIVVHVGPLSVKVTASFGVVTVTEHKRSFEDLLQSANKAMQTAKSTGRNTVVAAPQ</sequence>
<dbReference type="Pfam" id="PF12860">
    <property type="entry name" value="PAS_7"/>
    <property type="match status" value="1"/>
</dbReference>
<dbReference type="CDD" id="cd01949">
    <property type="entry name" value="GGDEF"/>
    <property type="match status" value="1"/>
</dbReference>
<dbReference type="SMART" id="SM00267">
    <property type="entry name" value="GGDEF"/>
    <property type="match status" value="1"/>
</dbReference>
<evidence type="ECO:0000256" key="1">
    <source>
        <dbReference type="ARBA" id="ARBA00012528"/>
    </source>
</evidence>
<dbReference type="Pfam" id="PF00990">
    <property type="entry name" value="GGDEF"/>
    <property type="match status" value="1"/>
</dbReference>
<feature type="domain" description="GGDEF" evidence="3">
    <location>
        <begin position="164"/>
        <end position="297"/>
    </location>
</feature>
<dbReference type="InterPro" id="IPR050469">
    <property type="entry name" value="Diguanylate_Cyclase"/>
</dbReference>
<dbReference type="InterPro" id="IPR029787">
    <property type="entry name" value="Nucleotide_cyclase"/>
</dbReference>
<keyword evidence="5" id="KW-1185">Reference proteome</keyword>
<dbReference type="RefSeq" id="WP_188565186.1">
    <property type="nucleotide sequence ID" value="NZ_BMED01000001.1"/>
</dbReference>
<dbReference type="Gene3D" id="3.30.70.270">
    <property type="match status" value="1"/>
</dbReference>
<dbReference type="AlphaFoldDB" id="A0A916XEH5"/>